<dbReference type="EMBL" id="QEFP01000012">
    <property type="protein sequence ID" value="PVU68418.1"/>
    <property type="molecule type" value="Genomic_DNA"/>
</dbReference>
<reference evidence="2" key="3">
    <citation type="submission" date="2017-05" db="EMBL/GenBank/DDBJ databases">
        <authorList>
            <person name="Munson-Mcgee J.H."/>
        </authorList>
    </citation>
    <scope>NUCLEOTIDE SEQUENCE</scope>
    <source>
        <strain evidence="2">SCGC AB-777_F03</strain>
    </source>
</reference>
<proteinExistence type="predicted"/>
<dbReference type="PANTHER" id="PTHR39964:SF2">
    <property type="entry name" value="UPF0292 PROTEIN MJ1624"/>
    <property type="match status" value="1"/>
</dbReference>
<reference evidence="3" key="1">
    <citation type="journal article" date="2015" name="Appl. Environ. Microbiol.">
        <title>Nanoarchaeota, Their Sulfolobales Host, and Nanoarchaeota Virus Distribution across Yellowstone National Park Hot Springs.</title>
        <authorList>
            <person name="Munson-McGee J.H."/>
            <person name="Field E.K."/>
            <person name="Bateson M."/>
            <person name="Rooney C."/>
            <person name="Stepanauskas R."/>
            <person name="Young M.J."/>
        </authorList>
    </citation>
    <scope>NUCLEOTIDE SEQUENCE [LARGE SCALE GENOMIC DNA]</scope>
    <source>
        <strain evidence="3">SCGC AB-777_F03</strain>
    </source>
</reference>
<reference evidence="2" key="4">
    <citation type="submission" date="2021-11" db="EMBL/GenBank/DDBJ databases">
        <authorList>
            <person name="Munson-Mcgee J."/>
            <person name="Field E."/>
            <person name="Bateson M."/>
            <person name="Rooney C."/>
            <person name="Stepanauskas R."/>
            <person name="Young M."/>
        </authorList>
    </citation>
    <scope>NUCLEOTIDE SEQUENCE</scope>
    <source>
        <strain evidence="2">SCGC AB-777_F03</strain>
    </source>
</reference>
<feature type="domain" description="Toprim" evidence="1">
    <location>
        <begin position="16"/>
        <end position="93"/>
    </location>
</feature>
<dbReference type="AlphaFoldDB" id="A0A2T9WKR8"/>
<organism evidence="3">
    <name type="scientific">Nanobsidianus stetteri</name>
    <dbReference type="NCBI Taxonomy" id="1294122"/>
    <lineage>
        <taxon>Archaea</taxon>
        <taxon>Nanobdellota</taxon>
        <taxon>Candidatus Nanoarchaeia</taxon>
        <taxon>Nanoarchaeales</taxon>
        <taxon>Nanopusillaceae</taxon>
        <taxon>Candidatus Nanobsidianus</taxon>
    </lineage>
</organism>
<dbReference type="Proteomes" id="UP000245509">
    <property type="component" value="Unassembled WGS sequence"/>
</dbReference>
<dbReference type="PANTHER" id="PTHR39964">
    <property type="entry name" value="UPF0292 PROTEIN TK1411"/>
    <property type="match status" value="1"/>
</dbReference>
<dbReference type="InterPro" id="IPR006171">
    <property type="entry name" value="TOPRIM_dom"/>
</dbReference>
<dbReference type="PROSITE" id="PS50880">
    <property type="entry name" value="TOPRIM"/>
    <property type="match status" value="1"/>
</dbReference>
<dbReference type="Gene3D" id="3.40.1360.10">
    <property type="match status" value="1"/>
</dbReference>
<dbReference type="Pfam" id="PF01751">
    <property type="entry name" value="Toprim"/>
    <property type="match status" value="1"/>
</dbReference>
<sequence>MYKIISFLHRLREKKDSLIVVEGKRDKEVLREFGFNNVYTIYELRKDESVFLNYREAIILTDNDNKGRILYKYVRNLLESDGIIINDIERRRFFKYFKVREVEDLRKRIDEIKFYINYFENPEKILYF</sequence>
<comment type="caution">
    <text evidence="3">The sequence shown here is derived from an EMBL/GenBank/DDBJ whole genome shotgun (WGS) entry which is preliminary data.</text>
</comment>
<reference evidence="3" key="2">
    <citation type="submission" date="2017-05" db="EMBL/GenBank/DDBJ databases">
        <authorList>
            <person name="Song R."/>
            <person name="Chenine A.L."/>
            <person name="Ruprecht R.M."/>
        </authorList>
    </citation>
    <scope>NUCLEOTIDE SEQUENCE</scope>
    <source>
        <strain evidence="3">SCGC AB-777_F03</strain>
    </source>
</reference>
<evidence type="ECO:0000313" key="3">
    <source>
        <dbReference type="EMBL" id="PVU68418.1"/>
    </source>
</evidence>
<dbReference type="RefSeq" id="WP_228615331.1">
    <property type="nucleotide sequence ID" value="NZ_QEFP02000008.1"/>
</dbReference>
<protein>
    <submittedName>
        <fullName evidence="2">Toprim domain-containing protein</fullName>
    </submittedName>
</protein>
<name>A0A2T9WKR8_NANST</name>
<evidence type="ECO:0000313" key="2">
    <source>
        <dbReference type="EMBL" id="MCC5447106.1"/>
    </source>
</evidence>
<accession>A0A2T9WKR8</accession>
<dbReference type="SUPFAM" id="SSF110455">
    <property type="entry name" value="Toprim domain"/>
    <property type="match status" value="1"/>
</dbReference>
<gene>
    <name evidence="2" type="ORF">DDW03_001680</name>
    <name evidence="3" type="ORF">DDW03_02460</name>
</gene>
<dbReference type="EMBL" id="QEFP02000008">
    <property type="protein sequence ID" value="MCC5447106.1"/>
    <property type="molecule type" value="Genomic_DNA"/>
</dbReference>
<evidence type="ECO:0000259" key="1">
    <source>
        <dbReference type="PROSITE" id="PS50880"/>
    </source>
</evidence>